<dbReference type="PROSITE" id="PS50011">
    <property type="entry name" value="PROTEIN_KINASE_DOM"/>
    <property type="match status" value="1"/>
</dbReference>
<dbReference type="InterPro" id="IPR008271">
    <property type="entry name" value="Ser/Thr_kinase_AS"/>
</dbReference>
<dbReference type="FunFam" id="1.10.510.10:FF:000590">
    <property type="entry name" value="PR5-like receptor kinase"/>
    <property type="match status" value="1"/>
</dbReference>
<keyword evidence="4" id="KW-0808">Transferase</keyword>
<evidence type="ECO:0000256" key="11">
    <source>
        <dbReference type="ARBA" id="ARBA00023136"/>
    </source>
</evidence>
<dbReference type="PROSITE" id="PS00107">
    <property type="entry name" value="PROTEIN_KINASE_ATP"/>
    <property type="match status" value="1"/>
</dbReference>
<evidence type="ECO:0000256" key="6">
    <source>
        <dbReference type="ARBA" id="ARBA00022729"/>
    </source>
</evidence>
<dbReference type="AlphaFoldDB" id="A0AAN9SQD1"/>
<evidence type="ECO:0000313" key="19">
    <source>
        <dbReference type="EMBL" id="KAK7398899.1"/>
    </source>
</evidence>
<proteinExistence type="predicted"/>
<keyword evidence="7 15" id="KW-0547">Nucleotide-binding</keyword>
<keyword evidence="11 16" id="KW-0472">Membrane</keyword>
<evidence type="ECO:0000256" key="14">
    <source>
        <dbReference type="ARBA" id="ARBA00048679"/>
    </source>
</evidence>
<comment type="caution">
    <text evidence="19">The sequence shown here is derived from an EMBL/GenBank/DDBJ whole genome shotgun (WGS) entry which is preliminary data.</text>
</comment>
<evidence type="ECO:0000256" key="3">
    <source>
        <dbReference type="ARBA" id="ARBA00022527"/>
    </source>
</evidence>
<comment type="catalytic activity">
    <reaction evidence="13">
        <text>L-threonyl-[protein] + ATP = O-phospho-L-threonyl-[protein] + ADP + H(+)</text>
        <dbReference type="Rhea" id="RHEA:46608"/>
        <dbReference type="Rhea" id="RHEA-COMP:11060"/>
        <dbReference type="Rhea" id="RHEA-COMP:11605"/>
        <dbReference type="ChEBI" id="CHEBI:15378"/>
        <dbReference type="ChEBI" id="CHEBI:30013"/>
        <dbReference type="ChEBI" id="CHEBI:30616"/>
        <dbReference type="ChEBI" id="CHEBI:61977"/>
        <dbReference type="ChEBI" id="CHEBI:456216"/>
        <dbReference type="EC" id="2.7.11.1"/>
    </reaction>
</comment>
<accession>A0AAN9SQD1</accession>
<dbReference type="EC" id="2.7.11.1" evidence="2"/>
<dbReference type="InterPro" id="IPR045874">
    <property type="entry name" value="LRK10/LRL21-25-like"/>
</dbReference>
<evidence type="ECO:0000256" key="8">
    <source>
        <dbReference type="ARBA" id="ARBA00022777"/>
    </source>
</evidence>
<keyword evidence="6 17" id="KW-0732">Signal</keyword>
<dbReference type="EMBL" id="JAYMYS010000003">
    <property type="protein sequence ID" value="KAK7398899.1"/>
    <property type="molecule type" value="Genomic_DNA"/>
</dbReference>
<feature type="domain" description="Protein kinase" evidence="18">
    <location>
        <begin position="331"/>
        <end position="619"/>
    </location>
</feature>
<keyword evidence="20" id="KW-1185">Reference proteome</keyword>
<dbReference type="Gene3D" id="1.10.510.10">
    <property type="entry name" value="Transferase(Phosphotransferase) domain 1"/>
    <property type="match status" value="1"/>
</dbReference>
<evidence type="ECO:0000256" key="2">
    <source>
        <dbReference type="ARBA" id="ARBA00012513"/>
    </source>
</evidence>
<reference evidence="19 20" key="1">
    <citation type="submission" date="2024-01" db="EMBL/GenBank/DDBJ databases">
        <title>The genomes of 5 underutilized Papilionoideae crops provide insights into root nodulation and disease resistanc.</title>
        <authorList>
            <person name="Jiang F."/>
        </authorList>
    </citation>
    <scope>NUCLEOTIDE SEQUENCE [LARGE SCALE GENOMIC DNA]</scope>
    <source>
        <strain evidence="19">DUOXIRENSHENG_FW03</strain>
        <tissue evidence="19">Leaves</tissue>
    </source>
</reference>
<dbReference type="InterPro" id="IPR000719">
    <property type="entry name" value="Prot_kinase_dom"/>
</dbReference>
<dbReference type="SMART" id="SM00220">
    <property type="entry name" value="S_TKc"/>
    <property type="match status" value="1"/>
</dbReference>
<dbReference type="GO" id="GO:0016020">
    <property type="term" value="C:membrane"/>
    <property type="evidence" value="ECO:0007669"/>
    <property type="project" value="UniProtKB-SubCell"/>
</dbReference>
<evidence type="ECO:0000256" key="4">
    <source>
        <dbReference type="ARBA" id="ARBA00022679"/>
    </source>
</evidence>
<feature type="transmembrane region" description="Helical" evidence="16">
    <location>
        <begin position="263"/>
        <end position="285"/>
    </location>
</feature>
<dbReference type="GO" id="GO:0030247">
    <property type="term" value="F:polysaccharide binding"/>
    <property type="evidence" value="ECO:0007669"/>
    <property type="project" value="InterPro"/>
</dbReference>
<dbReference type="SUPFAM" id="SSF56112">
    <property type="entry name" value="Protein kinase-like (PK-like)"/>
    <property type="match status" value="1"/>
</dbReference>
<dbReference type="GO" id="GO:0004674">
    <property type="term" value="F:protein serine/threonine kinase activity"/>
    <property type="evidence" value="ECO:0007669"/>
    <property type="project" value="UniProtKB-KW"/>
</dbReference>
<dbReference type="Pfam" id="PF14380">
    <property type="entry name" value="WAK_assoc"/>
    <property type="match status" value="1"/>
</dbReference>
<evidence type="ECO:0000256" key="15">
    <source>
        <dbReference type="PROSITE-ProRule" id="PRU10141"/>
    </source>
</evidence>
<evidence type="ECO:0000256" key="5">
    <source>
        <dbReference type="ARBA" id="ARBA00022692"/>
    </source>
</evidence>
<keyword evidence="12" id="KW-0325">Glycoprotein</keyword>
<evidence type="ECO:0000256" key="7">
    <source>
        <dbReference type="ARBA" id="ARBA00022741"/>
    </source>
</evidence>
<name>A0AAN9SQD1_PSOTE</name>
<feature type="chain" id="PRO_5043044468" description="non-specific serine/threonine protein kinase" evidence="17">
    <location>
        <begin position="22"/>
        <end position="636"/>
    </location>
</feature>
<keyword evidence="8" id="KW-0418">Kinase</keyword>
<dbReference type="InterPro" id="IPR032872">
    <property type="entry name" value="WAK_assoc_C"/>
</dbReference>
<evidence type="ECO:0000256" key="9">
    <source>
        <dbReference type="ARBA" id="ARBA00022840"/>
    </source>
</evidence>
<keyword evidence="5 16" id="KW-0812">Transmembrane</keyword>
<dbReference type="InterPro" id="IPR025287">
    <property type="entry name" value="WAK_GUB"/>
</dbReference>
<sequence length="636" mass="70515">MLKFAFLCALFLLFTTRTTSGSHNISSSETTCPANKRCKNGPNISYPFWFSQGSPPDQYCGYPELGLICYDNGNTIFAPPPGLNYYVKDIDYASHSLKLVDFDTANKTCPRALHKFPFGNLPLSHSPLNLNLSFYYNCSQYPSGVPSIKCLSSGLNESFVFLMGNETKGFDWLRNCQENVVVTVMKDQITADGGLVNQFAGAMDEGFVLEWQTTASCAQCEASNGVCGYSTTKKETVCFCNDGSTRSNKCQGEEGSSTGLSRLIIGLIIAGGIGALLICILLYSFRRKLKPIVSEIRQAKEIDKDIEAFIRNNGPLPIKRYSYSEIKKMTNCFGSKLGQGGYGQVYKGNLSNKSPVAVKVLNASKGNGEEFINEVVSISRTSHVNIVNLLGFCLEGKKKALVYDFMSNGSLEKFIRSNNLETDPPLSWKRLHHIAEGIAKGLEYLHRGCNTRILHFDIKPSNILLDKNFCPKISDFGMAKLCSNTQSIISMYGARGTVGYIAPEVWNRNFGGVSYKSDVYSYGMMILEMVGGRQNISIQASHSSETYFPHWIYKHVEVGSNVAWQEGMTKEENEICRKMIIAGLWCIQTVPSDRPPMSRVVEMLEGSIDQLQIPPKPFIFSPIKSEVDICSTSSCY</sequence>
<organism evidence="19 20">
    <name type="scientific">Psophocarpus tetragonolobus</name>
    <name type="common">Winged bean</name>
    <name type="synonym">Dolichos tetragonolobus</name>
    <dbReference type="NCBI Taxonomy" id="3891"/>
    <lineage>
        <taxon>Eukaryota</taxon>
        <taxon>Viridiplantae</taxon>
        <taxon>Streptophyta</taxon>
        <taxon>Embryophyta</taxon>
        <taxon>Tracheophyta</taxon>
        <taxon>Spermatophyta</taxon>
        <taxon>Magnoliopsida</taxon>
        <taxon>eudicotyledons</taxon>
        <taxon>Gunneridae</taxon>
        <taxon>Pentapetalae</taxon>
        <taxon>rosids</taxon>
        <taxon>fabids</taxon>
        <taxon>Fabales</taxon>
        <taxon>Fabaceae</taxon>
        <taxon>Papilionoideae</taxon>
        <taxon>50 kb inversion clade</taxon>
        <taxon>NPAAA clade</taxon>
        <taxon>indigoferoid/millettioid clade</taxon>
        <taxon>Phaseoleae</taxon>
        <taxon>Psophocarpus</taxon>
    </lineage>
</organism>
<dbReference type="Pfam" id="PF07714">
    <property type="entry name" value="PK_Tyr_Ser-Thr"/>
    <property type="match status" value="1"/>
</dbReference>
<evidence type="ECO:0000256" key="10">
    <source>
        <dbReference type="ARBA" id="ARBA00022989"/>
    </source>
</evidence>
<dbReference type="PANTHER" id="PTHR27009">
    <property type="entry name" value="RUST RESISTANCE KINASE LR10-RELATED"/>
    <property type="match status" value="1"/>
</dbReference>
<feature type="signal peptide" evidence="17">
    <location>
        <begin position="1"/>
        <end position="21"/>
    </location>
</feature>
<evidence type="ECO:0000259" key="18">
    <source>
        <dbReference type="PROSITE" id="PS50011"/>
    </source>
</evidence>
<evidence type="ECO:0000256" key="17">
    <source>
        <dbReference type="SAM" id="SignalP"/>
    </source>
</evidence>
<gene>
    <name evidence="19" type="ORF">VNO78_10073</name>
</gene>
<evidence type="ECO:0000256" key="13">
    <source>
        <dbReference type="ARBA" id="ARBA00047899"/>
    </source>
</evidence>
<evidence type="ECO:0000256" key="12">
    <source>
        <dbReference type="ARBA" id="ARBA00023180"/>
    </source>
</evidence>
<evidence type="ECO:0000256" key="1">
    <source>
        <dbReference type="ARBA" id="ARBA00004479"/>
    </source>
</evidence>
<dbReference type="GO" id="GO:0005524">
    <property type="term" value="F:ATP binding"/>
    <property type="evidence" value="ECO:0007669"/>
    <property type="project" value="UniProtKB-UniRule"/>
</dbReference>
<keyword evidence="3" id="KW-0723">Serine/threonine-protein kinase</keyword>
<comment type="subcellular location">
    <subcellularLocation>
        <location evidence="1">Membrane</location>
        <topology evidence="1">Single-pass type I membrane protein</topology>
    </subcellularLocation>
</comment>
<dbReference type="InterPro" id="IPR011009">
    <property type="entry name" value="Kinase-like_dom_sf"/>
</dbReference>
<protein>
    <recommendedName>
        <fullName evidence="2">non-specific serine/threonine protein kinase</fullName>
        <ecNumber evidence="2">2.7.11.1</ecNumber>
    </recommendedName>
</protein>
<keyword evidence="9 15" id="KW-0067">ATP-binding</keyword>
<dbReference type="InterPro" id="IPR017441">
    <property type="entry name" value="Protein_kinase_ATP_BS"/>
</dbReference>
<evidence type="ECO:0000256" key="16">
    <source>
        <dbReference type="SAM" id="Phobius"/>
    </source>
</evidence>
<dbReference type="Pfam" id="PF13947">
    <property type="entry name" value="GUB_WAK_bind"/>
    <property type="match status" value="1"/>
</dbReference>
<dbReference type="InterPro" id="IPR001245">
    <property type="entry name" value="Ser-Thr/Tyr_kinase_cat_dom"/>
</dbReference>
<feature type="binding site" evidence="15">
    <location>
        <position position="359"/>
    </location>
    <ligand>
        <name>ATP</name>
        <dbReference type="ChEBI" id="CHEBI:30616"/>
    </ligand>
</feature>
<keyword evidence="10 16" id="KW-1133">Transmembrane helix</keyword>
<dbReference type="Proteomes" id="UP001386955">
    <property type="component" value="Unassembled WGS sequence"/>
</dbReference>
<dbReference type="FunFam" id="3.30.200.20:FF:000178">
    <property type="entry name" value="serine/threonine-protein kinase PBS1-like"/>
    <property type="match status" value="1"/>
</dbReference>
<dbReference type="Gene3D" id="3.30.200.20">
    <property type="entry name" value="Phosphorylase Kinase, domain 1"/>
    <property type="match status" value="1"/>
</dbReference>
<evidence type="ECO:0000313" key="20">
    <source>
        <dbReference type="Proteomes" id="UP001386955"/>
    </source>
</evidence>
<dbReference type="PROSITE" id="PS00108">
    <property type="entry name" value="PROTEIN_KINASE_ST"/>
    <property type="match status" value="1"/>
</dbReference>
<comment type="catalytic activity">
    <reaction evidence="14">
        <text>L-seryl-[protein] + ATP = O-phospho-L-seryl-[protein] + ADP + H(+)</text>
        <dbReference type="Rhea" id="RHEA:17989"/>
        <dbReference type="Rhea" id="RHEA-COMP:9863"/>
        <dbReference type="Rhea" id="RHEA-COMP:11604"/>
        <dbReference type="ChEBI" id="CHEBI:15378"/>
        <dbReference type="ChEBI" id="CHEBI:29999"/>
        <dbReference type="ChEBI" id="CHEBI:30616"/>
        <dbReference type="ChEBI" id="CHEBI:83421"/>
        <dbReference type="ChEBI" id="CHEBI:456216"/>
        <dbReference type="EC" id="2.7.11.1"/>
    </reaction>
</comment>